<gene>
    <name evidence="1" type="ORF">Nstercoris_01764</name>
</gene>
<dbReference type="KEGG" id="nst:Nstercoris_01764"/>
<evidence type="ECO:0000313" key="2">
    <source>
        <dbReference type="Proteomes" id="UP000316473"/>
    </source>
</evidence>
<keyword evidence="2" id="KW-1185">Reference proteome</keyword>
<sequence length="190" mass="22447">MSLIETTQKLRWQFEQLVNRPDWALLVRYELLPQHREWSYRIGRWLRVVGLSRSYYFRQRWSASLKHTNNVATATATATATLLIWAEGVELQQIREYCHGFKQHLAQHKNFIPVLVTDVADFTFYSHLGWLVEYLPEMSNGINKEDLSASYREKKRQYLAWRYRDALVVPVAAGIASPQEWQMILQVGFK</sequence>
<dbReference type="EMBL" id="AP019755">
    <property type="protein sequence ID" value="BBL35496.1"/>
    <property type="molecule type" value="Genomic_DNA"/>
</dbReference>
<dbReference type="AlphaFoldDB" id="A0A4Y1YMZ4"/>
<reference evidence="1 2" key="1">
    <citation type="submission" date="2019-06" db="EMBL/GenBank/DDBJ databases">
        <title>Nitrosomonas stercoris KYUHI-S whole genome shotgun sequence.</title>
        <authorList>
            <person name="Nakagawa T."/>
            <person name="Tsuchiya Y."/>
            <person name="Takahashi R."/>
        </authorList>
    </citation>
    <scope>NUCLEOTIDE SEQUENCE [LARGE SCALE GENOMIC DNA]</scope>
    <source>
        <strain evidence="1 2">KYUHI-S</strain>
    </source>
</reference>
<proteinExistence type="predicted"/>
<accession>A0A4Y1YMZ4</accession>
<name>A0A4Y1YMZ4_9PROT</name>
<protein>
    <submittedName>
        <fullName evidence="1">Uncharacterized protein</fullName>
    </submittedName>
</protein>
<dbReference type="Proteomes" id="UP000316473">
    <property type="component" value="Chromosome"/>
</dbReference>
<organism evidence="1 2">
    <name type="scientific">Nitrosomonas stercoris</name>
    <dbReference type="NCBI Taxonomy" id="1444684"/>
    <lineage>
        <taxon>Bacteria</taxon>
        <taxon>Pseudomonadati</taxon>
        <taxon>Pseudomonadota</taxon>
        <taxon>Betaproteobacteria</taxon>
        <taxon>Nitrosomonadales</taxon>
        <taxon>Nitrosomonadaceae</taxon>
        <taxon>Nitrosomonas</taxon>
    </lineage>
</organism>
<evidence type="ECO:0000313" key="1">
    <source>
        <dbReference type="EMBL" id="BBL35496.1"/>
    </source>
</evidence>